<dbReference type="GO" id="GO:0006627">
    <property type="term" value="P:protein processing involved in protein targeting to mitochondrion"/>
    <property type="evidence" value="ECO:0007669"/>
    <property type="project" value="InterPro"/>
</dbReference>
<evidence type="ECO:0000256" key="4">
    <source>
        <dbReference type="ARBA" id="ARBA00022670"/>
    </source>
</evidence>
<dbReference type="GO" id="GO:0004252">
    <property type="term" value="F:serine-type endopeptidase activity"/>
    <property type="evidence" value="ECO:0007669"/>
    <property type="project" value="InterPro"/>
</dbReference>
<evidence type="ECO:0000256" key="11">
    <source>
        <dbReference type="PIRSR" id="PIRSR600223-1"/>
    </source>
</evidence>
<keyword evidence="7" id="KW-0378">Hydrolase</keyword>
<proteinExistence type="inferred from homology"/>
<comment type="similarity">
    <text evidence="2">Belongs to the peptidase S26 family. IMP2 subfamily.</text>
</comment>
<evidence type="ECO:0000256" key="2">
    <source>
        <dbReference type="ARBA" id="ARBA00007066"/>
    </source>
</evidence>
<evidence type="ECO:0000256" key="5">
    <source>
        <dbReference type="ARBA" id="ARBA00022692"/>
    </source>
</evidence>
<evidence type="ECO:0000256" key="7">
    <source>
        <dbReference type="ARBA" id="ARBA00022801"/>
    </source>
</evidence>
<keyword evidence="5" id="KW-0812">Transmembrane</keyword>
<dbReference type="Proteomes" id="UP001285441">
    <property type="component" value="Unassembled WGS sequence"/>
</dbReference>
<feature type="active site" evidence="11">
    <location>
        <position position="97"/>
    </location>
</feature>
<dbReference type="EMBL" id="JAULSW010000002">
    <property type="protein sequence ID" value="KAK3391070.1"/>
    <property type="molecule type" value="Genomic_DNA"/>
</dbReference>
<comment type="subcellular location">
    <subcellularLocation>
        <location evidence="1">Mitochondrion inner membrane</location>
        <topology evidence="1">Single-pass membrane protein</topology>
    </subcellularLocation>
</comment>
<keyword evidence="6" id="KW-0999">Mitochondrion inner membrane</keyword>
<evidence type="ECO:0000256" key="9">
    <source>
        <dbReference type="ARBA" id="ARBA00023128"/>
    </source>
</evidence>
<comment type="caution">
    <text evidence="13">The sequence shown here is derived from an EMBL/GenBank/DDBJ whole genome shotgun (WGS) entry which is preliminary data.</text>
</comment>
<name>A0AAE0P0M2_9PEZI</name>
<dbReference type="Pfam" id="PF10502">
    <property type="entry name" value="Peptidase_S26"/>
    <property type="match status" value="1"/>
</dbReference>
<reference evidence="13" key="2">
    <citation type="submission" date="2023-06" db="EMBL/GenBank/DDBJ databases">
        <authorList>
            <consortium name="Lawrence Berkeley National Laboratory"/>
            <person name="Haridas S."/>
            <person name="Hensen N."/>
            <person name="Bonometti L."/>
            <person name="Westerberg I."/>
            <person name="Brannstrom I.O."/>
            <person name="Guillou S."/>
            <person name="Cros-Aarteil S."/>
            <person name="Calhoun S."/>
            <person name="Kuo A."/>
            <person name="Mondo S."/>
            <person name="Pangilinan J."/>
            <person name="Riley R."/>
            <person name="LaButti K."/>
            <person name="Andreopoulos B."/>
            <person name="Lipzen A."/>
            <person name="Chen C."/>
            <person name="Yanf M."/>
            <person name="Daum C."/>
            <person name="Ng V."/>
            <person name="Clum A."/>
            <person name="Steindorff A."/>
            <person name="Ohm R."/>
            <person name="Martin F."/>
            <person name="Silar P."/>
            <person name="Natvig D."/>
            <person name="Lalanne C."/>
            <person name="Gautier V."/>
            <person name="Ament-velasquez S.L."/>
            <person name="Kruys A."/>
            <person name="Hutchinson M.I."/>
            <person name="Powell A.J."/>
            <person name="Barry K."/>
            <person name="Miller A.N."/>
            <person name="Grigoriev I.V."/>
            <person name="Debuchy R."/>
            <person name="Gladieux P."/>
            <person name="Thoren M.H."/>
            <person name="Johannesson H."/>
        </authorList>
    </citation>
    <scope>NUCLEOTIDE SEQUENCE</scope>
    <source>
        <strain evidence="13">CBS 232.78</strain>
    </source>
</reference>
<organism evidence="13 14">
    <name type="scientific">Podospora didyma</name>
    <dbReference type="NCBI Taxonomy" id="330526"/>
    <lineage>
        <taxon>Eukaryota</taxon>
        <taxon>Fungi</taxon>
        <taxon>Dikarya</taxon>
        <taxon>Ascomycota</taxon>
        <taxon>Pezizomycotina</taxon>
        <taxon>Sordariomycetes</taxon>
        <taxon>Sordariomycetidae</taxon>
        <taxon>Sordariales</taxon>
        <taxon>Podosporaceae</taxon>
        <taxon>Podospora</taxon>
    </lineage>
</organism>
<evidence type="ECO:0000256" key="1">
    <source>
        <dbReference type="ARBA" id="ARBA00004434"/>
    </source>
</evidence>
<dbReference type="SUPFAM" id="SSF51306">
    <property type="entry name" value="LexA/Signal peptidase"/>
    <property type="match status" value="1"/>
</dbReference>
<dbReference type="PANTHER" id="PTHR46041">
    <property type="entry name" value="MITOCHONDRIAL INNER MEMBRANE PROTEASE SUBUNIT 2"/>
    <property type="match status" value="1"/>
</dbReference>
<evidence type="ECO:0000256" key="6">
    <source>
        <dbReference type="ARBA" id="ARBA00022792"/>
    </source>
</evidence>
<dbReference type="InterPro" id="IPR036286">
    <property type="entry name" value="LexA/Signal_pep-like_sf"/>
</dbReference>
<feature type="domain" description="Peptidase S26" evidence="12">
    <location>
        <begin position="32"/>
        <end position="110"/>
    </location>
</feature>
<evidence type="ECO:0000259" key="12">
    <source>
        <dbReference type="Pfam" id="PF10502"/>
    </source>
</evidence>
<keyword evidence="9" id="KW-0496">Mitochondrion</keyword>
<dbReference type="GO" id="GO:0006465">
    <property type="term" value="P:signal peptide processing"/>
    <property type="evidence" value="ECO:0007669"/>
    <property type="project" value="InterPro"/>
</dbReference>
<protein>
    <recommendedName>
        <fullName evidence="3">Mitochondrial inner membrane protease subunit 2</fullName>
    </recommendedName>
</protein>
<sequence length="186" mass="21855">MATWGTTGRRLRFFGQFAHYLIRYATWLPPLICFNTYVAEVTFIQGPSMYPFLNAEYHESRRQDLCLVWKMYARENLARGMLVIFRNPDDPHKMTVKRVVALEGDKVRTRRPYPHDYINIPEGHVWVEGDGDKTKDSNYYGPISAQLITGRITHIVSPWKRAGRVRWWEHPERPGVQKAQVGWFST</sequence>
<dbReference type="AlphaFoldDB" id="A0AAE0P0M2"/>
<evidence type="ECO:0000313" key="14">
    <source>
        <dbReference type="Proteomes" id="UP001285441"/>
    </source>
</evidence>
<dbReference type="CDD" id="cd06530">
    <property type="entry name" value="S26_SPase_I"/>
    <property type="match status" value="1"/>
</dbReference>
<feature type="active site" evidence="11">
    <location>
        <position position="48"/>
    </location>
</feature>
<dbReference type="InterPro" id="IPR000223">
    <property type="entry name" value="Pept_S26A_signal_pept_1"/>
</dbReference>
<evidence type="ECO:0000313" key="13">
    <source>
        <dbReference type="EMBL" id="KAK3391070.1"/>
    </source>
</evidence>
<dbReference type="InterPro" id="IPR037730">
    <property type="entry name" value="IMP2"/>
</dbReference>
<keyword evidence="8" id="KW-1133">Transmembrane helix</keyword>
<dbReference type="PRINTS" id="PR00727">
    <property type="entry name" value="LEADERPTASE"/>
</dbReference>
<reference evidence="13" key="1">
    <citation type="journal article" date="2023" name="Mol. Phylogenet. Evol.">
        <title>Genome-scale phylogeny and comparative genomics of the fungal order Sordariales.</title>
        <authorList>
            <person name="Hensen N."/>
            <person name="Bonometti L."/>
            <person name="Westerberg I."/>
            <person name="Brannstrom I.O."/>
            <person name="Guillou S."/>
            <person name="Cros-Aarteil S."/>
            <person name="Calhoun S."/>
            <person name="Haridas S."/>
            <person name="Kuo A."/>
            <person name="Mondo S."/>
            <person name="Pangilinan J."/>
            <person name="Riley R."/>
            <person name="LaButti K."/>
            <person name="Andreopoulos B."/>
            <person name="Lipzen A."/>
            <person name="Chen C."/>
            <person name="Yan M."/>
            <person name="Daum C."/>
            <person name="Ng V."/>
            <person name="Clum A."/>
            <person name="Steindorff A."/>
            <person name="Ohm R.A."/>
            <person name="Martin F."/>
            <person name="Silar P."/>
            <person name="Natvig D.O."/>
            <person name="Lalanne C."/>
            <person name="Gautier V."/>
            <person name="Ament-Velasquez S.L."/>
            <person name="Kruys A."/>
            <person name="Hutchinson M.I."/>
            <person name="Powell A.J."/>
            <person name="Barry K."/>
            <person name="Miller A.N."/>
            <person name="Grigoriev I.V."/>
            <person name="Debuchy R."/>
            <person name="Gladieux P."/>
            <person name="Hiltunen Thoren M."/>
            <person name="Johannesson H."/>
        </authorList>
    </citation>
    <scope>NUCLEOTIDE SEQUENCE</scope>
    <source>
        <strain evidence="13">CBS 232.78</strain>
    </source>
</reference>
<accession>A0AAE0P0M2</accession>
<evidence type="ECO:0000256" key="8">
    <source>
        <dbReference type="ARBA" id="ARBA00022989"/>
    </source>
</evidence>
<evidence type="ECO:0000256" key="10">
    <source>
        <dbReference type="ARBA" id="ARBA00023136"/>
    </source>
</evidence>
<keyword evidence="10" id="KW-0472">Membrane</keyword>
<dbReference type="GO" id="GO:0042720">
    <property type="term" value="C:mitochondrial inner membrane peptidase complex"/>
    <property type="evidence" value="ECO:0007669"/>
    <property type="project" value="InterPro"/>
</dbReference>
<keyword evidence="14" id="KW-1185">Reference proteome</keyword>
<dbReference type="PANTHER" id="PTHR46041:SF2">
    <property type="entry name" value="MITOCHONDRIAL INNER MEMBRANE PROTEASE SUBUNIT 2"/>
    <property type="match status" value="1"/>
</dbReference>
<dbReference type="InterPro" id="IPR019533">
    <property type="entry name" value="Peptidase_S26"/>
</dbReference>
<keyword evidence="4" id="KW-0645">Protease</keyword>
<evidence type="ECO:0000256" key="3">
    <source>
        <dbReference type="ARBA" id="ARBA00013650"/>
    </source>
</evidence>
<dbReference type="Gene3D" id="2.10.109.10">
    <property type="entry name" value="Umud Fragment, subunit A"/>
    <property type="match status" value="1"/>
</dbReference>
<gene>
    <name evidence="13" type="ORF">B0H63DRAFT_467194</name>
</gene>